<sequence length="286" mass="30989">MAAPVDSAEALEAERVVAAMVVEDFRLLAAGPDTFCLQHPGGGAGRVLSAGLVELMLAHDLLRHAGGGEIVVSEAGLAWLRRRRAGTDRWRGQHLARVAADVETEDGRRAAAEIVVNESPLTWLRRRKGSDGEPLVSDAQYRAGERLRADFERGRLGPRVTADWTRPASGRGRRASAGSVGELLDSTISARRRVETALAALGPELGSLLLDVCCFLTGLEDAERCRGWPRRSAKVVLRIALDRLADHYGYSDVAKGFDRPRRVLHWGADDYRPTAGDLPADDDAVS</sequence>
<dbReference type="RefSeq" id="WP_340329031.1">
    <property type="nucleotide sequence ID" value="NZ_JAZHOF010000003.1"/>
</dbReference>
<dbReference type="EMBL" id="JAZHOF010000003">
    <property type="protein sequence ID" value="MEJ8571329.1"/>
    <property type="molecule type" value="Genomic_DNA"/>
</dbReference>
<accession>A0AAW9RPK1</accession>
<dbReference type="Pfam" id="PF20057">
    <property type="entry name" value="DUF6456"/>
    <property type="match status" value="1"/>
</dbReference>
<dbReference type="InterPro" id="IPR045599">
    <property type="entry name" value="DUF6456"/>
</dbReference>
<organism evidence="2 3">
    <name type="scientific">Microbaculum marinum</name>
    <dbReference type="NCBI Taxonomy" id="1764581"/>
    <lineage>
        <taxon>Bacteria</taxon>
        <taxon>Pseudomonadati</taxon>
        <taxon>Pseudomonadota</taxon>
        <taxon>Alphaproteobacteria</taxon>
        <taxon>Hyphomicrobiales</taxon>
        <taxon>Tepidamorphaceae</taxon>
        <taxon>Microbaculum</taxon>
    </lineage>
</organism>
<evidence type="ECO:0000313" key="2">
    <source>
        <dbReference type="EMBL" id="MEJ8571329.1"/>
    </source>
</evidence>
<proteinExistence type="predicted"/>
<keyword evidence="3" id="KW-1185">Reference proteome</keyword>
<dbReference type="AlphaFoldDB" id="A0AAW9RPK1"/>
<comment type="caution">
    <text evidence="2">The sequence shown here is derived from an EMBL/GenBank/DDBJ whole genome shotgun (WGS) entry which is preliminary data.</text>
</comment>
<gene>
    <name evidence="2" type="ORF">V3328_07595</name>
</gene>
<name>A0AAW9RPK1_9HYPH</name>
<evidence type="ECO:0000259" key="1">
    <source>
        <dbReference type="Pfam" id="PF20057"/>
    </source>
</evidence>
<reference evidence="2 3" key="1">
    <citation type="submission" date="2024-02" db="EMBL/GenBank/DDBJ databases">
        <title>Genome analysis and characterization of Microbaculum marinisediminis sp. nov., isolated from marine sediment.</title>
        <authorList>
            <person name="Du Z.-J."/>
            <person name="Ye Y.-Q."/>
            <person name="Zhang Z.-R."/>
            <person name="Yuan S.-M."/>
            <person name="Zhang X.-Y."/>
        </authorList>
    </citation>
    <scope>NUCLEOTIDE SEQUENCE [LARGE SCALE GENOMIC DNA]</scope>
    <source>
        <strain evidence="2 3">SDUM1044001</strain>
    </source>
</reference>
<evidence type="ECO:0000313" key="3">
    <source>
        <dbReference type="Proteomes" id="UP001378188"/>
    </source>
</evidence>
<feature type="domain" description="DUF6456" evidence="1">
    <location>
        <begin position="114"/>
        <end position="249"/>
    </location>
</feature>
<protein>
    <submittedName>
        <fullName evidence="2">DUF6456 domain-containing protein</fullName>
    </submittedName>
</protein>
<dbReference type="Proteomes" id="UP001378188">
    <property type="component" value="Unassembled WGS sequence"/>
</dbReference>